<evidence type="ECO:0000256" key="2">
    <source>
        <dbReference type="PROSITE-ProRule" id="PRU00117"/>
    </source>
</evidence>
<dbReference type="CDD" id="cd22450">
    <property type="entry name" value="KH-I_ScSCP160_rpt5"/>
    <property type="match status" value="1"/>
</dbReference>
<gene>
    <name evidence="5" type="ORF">OBBRIDRAFT_880391</name>
</gene>
<evidence type="ECO:0000313" key="5">
    <source>
        <dbReference type="EMBL" id="OCH95144.1"/>
    </source>
</evidence>
<dbReference type="SMART" id="SM00322">
    <property type="entry name" value="KH"/>
    <property type="match status" value="9"/>
</dbReference>
<sequence>MALTAADLQRRHNLEGAPDPFPSSNDPAPAGSYQHARNGAPNPTSEEAFPSLAPATPANKPAASAWGASAVARIRPTTVKPNIATETFTIATVDLSTAGRDGKPTSLGEIMKQVMAQLKVKIEASTNQKLRQTTFHIKSESPKELDKAKRSLLASLSPVATLTVNAPVSTIPSIVGPKGAKLKQIRDQTGVKVDIPRRETLAPTNGHENGHSQSQSHSPSRATTPLPATGLTVTDEDEEPTVPVTITGPQPLAEEALGLINEIIASKRARTTQRVGNIPAHILPFLLPRRTTFEAAAQGADISLTLHQATREIAVAGEREAVGRVVESIRSAIEFFAAEATSLRLTLPKRQHRLLTGAGANEVMAKAHCAVIVPGPEETSEEITVWGRGADLGVGVQAVMERANSAYIHEFPLPGPLPIARQLLTYMTRVGYPRMLSNAHPGVQVYTPPPVVVQRGGVLNVDLVGEKPAVDAAVRQVSELIGKLIGGTRDVAIDWLVHRIINSHKNAKKIKGFHEAHNVLVFFPPESAEQSTVLLVYDPTSPSASPSPDERAKNLDDVEKELLKMARDAADVKAETISVEKKWHDAVVGKDGTTLNAIIGEDKTLSIKVGAEAGDPSTEDVILVRGASADVDRAVKEILRIVEDAKNDAVVSSYTTEFEIDREHVRRIIGAAGSGINRLRDQLGVKVDFSDEPEDKEKEGAKKKKTTSQKSKVKIVGRKENVEEAKRRIVTQADRLADETTEVLKISHQYHSSLIGQSGKYVTRLEEKYDVKITFPRESESAEGRTREPLKPDEVLVRGGRKGVAGAKAELLDAVEFEKESNNVLKFTVPTRSVARILGKSGATINEIKDNTGAQIDVDRAEDASVTNVTARGTKKAIAEAKAAIMEIANQVSEETTETVEVPHRFHRTIIGPGGQGLKDLVSHCGGPSDPKAQAGLIRFPRQGESSDEVRLRGDSKLVAKLKAELEKIVTALQDRVVLGVEVPAPQHRSLIGRGGQHLTDFQSRHGVQVQFPGSRSYNQVGEPENVSELTEVDAANIVKVVGPRAAVAVAVEELKGQVKPPTPEGVTATLTIPLKYHHAITQQGNFFRKLRSFGVQVEQSVLPQKPAVPPRPAQQAGSTSARIDDPDSDSAPVEVQWQVASNYEDVEEGESEWLFKARDQAGLDRALKLTQEATEHAEKMSHVGFLTLPDRSTFPRIVGAKGANVSRLREESGADITVSRDDCTIVIVGSESAIETAKEAILKTTNNRSRGRRDA</sequence>
<dbReference type="SUPFAM" id="SSF54791">
    <property type="entry name" value="Eukaryotic type KH-domain (KH-domain type I)"/>
    <property type="match status" value="7"/>
</dbReference>
<dbReference type="InterPro" id="IPR036612">
    <property type="entry name" value="KH_dom_type_1_sf"/>
</dbReference>
<keyword evidence="1" id="KW-0677">Repeat</keyword>
<dbReference type="InterPro" id="IPR004087">
    <property type="entry name" value="KH_dom"/>
</dbReference>
<feature type="domain" description="K Homology" evidence="4">
    <location>
        <begin position="87"/>
        <end position="157"/>
    </location>
</feature>
<reference evidence="5 6" key="1">
    <citation type="submission" date="2016-07" db="EMBL/GenBank/DDBJ databases">
        <title>Draft genome of the white-rot fungus Obba rivulosa 3A-2.</title>
        <authorList>
            <consortium name="DOE Joint Genome Institute"/>
            <person name="Miettinen O."/>
            <person name="Riley R."/>
            <person name="Acob R."/>
            <person name="Barry K."/>
            <person name="Cullen D."/>
            <person name="De Vries R."/>
            <person name="Hainaut M."/>
            <person name="Hatakka A."/>
            <person name="Henrissat B."/>
            <person name="Hilden K."/>
            <person name="Kuo R."/>
            <person name="Labutti K."/>
            <person name="Lipzen A."/>
            <person name="Makela M.R."/>
            <person name="Sandor L."/>
            <person name="Spatafora J.W."/>
            <person name="Grigoriev I.V."/>
            <person name="Hibbett D.S."/>
        </authorList>
    </citation>
    <scope>NUCLEOTIDE SEQUENCE [LARGE SCALE GENOMIC DNA]</scope>
    <source>
        <strain evidence="5 6">3A-2</strain>
    </source>
</reference>
<dbReference type="CDD" id="cd00105">
    <property type="entry name" value="KH-I"/>
    <property type="match status" value="2"/>
</dbReference>
<feature type="domain" description="K Homology" evidence="4">
    <location>
        <begin position="975"/>
        <end position="1060"/>
    </location>
</feature>
<dbReference type="PROSITE" id="PS50084">
    <property type="entry name" value="KH_TYPE_1"/>
    <property type="match status" value="8"/>
</dbReference>
<dbReference type="GO" id="GO:0003723">
    <property type="term" value="F:RNA binding"/>
    <property type="evidence" value="ECO:0007669"/>
    <property type="project" value="UniProtKB-UniRule"/>
</dbReference>
<feature type="domain" description="K Homology" evidence="4">
    <location>
        <begin position="894"/>
        <end position="971"/>
    </location>
</feature>
<evidence type="ECO:0000256" key="3">
    <source>
        <dbReference type="SAM" id="MobiDB-lite"/>
    </source>
</evidence>
<feature type="domain" description="K Homology" evidence="4">
    <location>
        <begin position="652"/>
        <end position="734"/>
    </location>
</feature>
<name>A0A8E2DT55_9APHY</name>
<feature type="compositionally biased region" description="Basic residues" evidence="3">
    <location>
        <begin position="701"/>
        <end position="712"/>
    </location>
</feature>
<feature type="domain" description="K Homology" evidence="4">
    <location>
        <begin position="821"/>
        <end position="890"/>
    </location>
</feature>
<evidence type="ECO:0000313" key="6">
    <source>
        <dbReference type="Proteomes" id="UP000250043"/>
    </source>
</evidence>
<feature type="region of interest" description="Disordered" evidence="3">
    <location>
        <begin position="1102"/>
        <end position="1133"/>
    </location>
</feature>
<evidence type="ECO:0000256" key="1">
    <source>
        <dbReference type="ARBA" id="ARBA00022737"/>
    </source>
</evidence>
<feature type="region of interest" description="Disordered" evidence="3">
    <location>
        <begin position="1"/>
        <end position="61"/>
    </location>
</feature>
<dbReference type="CDD" id="cd22448">
    <property type="entry name" value="KH-I_ScSCP160_rpt3"/>
    <property type="match status" value="1"/>
</dbReference>
<dbReference type="Gene3D" id="3.30.1370.10">
    <property type="entry name" value="K Homology domain, type 1"/>
    <property type="match status" value="8"/>
</dbReference>
<dbReference type="EMBL" id="KV722338">
    <property type="protein sequence ID" value="OCH95144.1"/>
    <property type="molecule type" value="Genomic_DNA"/>
</dbReference>
<protein>
    <submittedName>
        <fullName evidence="5">SCP160 protein</fullName>
    </submittedName>
</protein>
<feature type="region of interest" description="Disordered" evidence="3">
    <location>
        <begin position="173"/>
        <end position="247"/>
    </location>
</feature>
<accession>A0A8E2DT55</accession>
<dbReference type="PANTHER" id="PTHR10288">
    <property type="entry name" value="KH DOMAIN CONTAINING RNA BINDING PROTEIN"/>
    <property type="match status" value="1"/>
</dbReference>
<proteinExistence type="predicted"/>
<keyword evidence="2" id="KW-0694">RNA-binding</keyword>
<keyword evidence="6" id="KW-1185">Reference proteome</keyword>
<feature type="domain" description="K Homology" evidence="4">
    <location>
        <begin position="158"/>
        <end position="265"/>
    </location>
</feature>
<organism evidence="5 6">
    <name type="scientific">Obba rivulosa</name>
    <dbReference type="NCBI Taxonomy" id="1052685"/>
    <lineage>
        <taxon>Eukaryota</taxon>
        <taxon>Fungi</taxon>
        <taxon>Dikarya</taxon>
        <taxon>Basidiomycota</taxon>
        <taxon>Agaricomycotina</taxon>
        <taxon>Agaricomycetes</taxon>
        <taxon>Polyporales</taxon>
        <taxon>Gelatoporiaceae</taxon>
        <taxon>Obba</taxon>
    </lineage>
</organism>
<dbReference type="InterPro" id="IPR004088">
    <property type="entry name" value="KH_dom_type_1"/>
</dbReference>
<feature type="region of interest" description="Disordered" evidence="3">
    <location>
        <begin position="690"/>
        <end position="712"/>
    </location>
</feature>
<dbReference type="AlphaFoldDB" id="A0A8E2DT55"/>
<feature type="domain" description="K Homology" evidence="4">
    <location>
        <begin position="1181"/>
        <end position="1247"/>
    </location>
</feature>
<feature type="domain" description="K Homology" evidence="4">
    <location>
        <begin position="571"/>
        <end position="643"/>
    </location>
</feature>
<feature type="domain" description="K Homology" evidence="4">
    <location>
        <begin position="738"/>
        <end position="816"/>
    </location>
</feature>
<dbReference type="OrthoDB" id="10027144at2759"/>
<dbReference type="Proteomes" id="UP000250043">
    <property type="component" value="Unassembled WGS sequence"/>
</dbReference>
<evidence type="ECO:0000259" key="4">
    <source>
        <dbReference type="SMART" id="SM00322"/>
    </source>
</evidence>
<feature type="compositionally biased region" description="Polar residues" evidence="3">
    <location>
        <begin position="202"/>
        <end position="223"/>
    </location>
</feature>
<dbReference type="Pfam" id="PF00013">
    <property type="entry name" value="KH_1"/>
    <property type="match status" value="7"/>
</dbReference>